<feature type="non-terminal residue" evidence="2">
    <location>
        <position position="1"/>
    </location>
</feature>
<dbReference type="VEuPathDB" id="TriTrypDB:BSAL_49930"/>
<reference evidence="3" key="1">
    <citation type="submission" date="2015-09" db="EMBL/GenBank/DDBJ databases">
        <authorList>
            <consortium name="Pathogen Informatics"/>
        </authorList>
    </citation>
    <scope>NUCLEOTIDE SEQUENCE [LARGE SCALE GENOMIC DNA]</scope>
    <source>
        <strain evidence="3">Lake Konstanz</strain>
    </source>
</reference>
<protein>
    <submittedName>
        <fullName evidence="2">Uncharacterized protein</fullName>
    </submittedName>
</protein>
<organism evidence="2 3">
    <name type="scientific">Bodo saltans</name>
    <name type="common">Flagellated protozoan</name>
    <dbReference type="NCBI Taxonomy" id="75058"/>
    <lineage>
        <taxon>Eukaryota</taxon>
        <taxon>Discoba</taxon>
        <taxon>Euglenozoa</taxon>
        <taxon>Kinetoplastea</taxon>
        <taxon>Metakinetoplastina</taxon>
        <taxon>Eubodonida</taxon>
        <taxon>Bodonidae</taxon>
        <taxon>Bodo</taxon>
    </lineage>
</organism>
<gene>
    <name evidence="2" type="ORF">BSAL_49930</name>
</gene>
<proteinExistence type="predicted"/>
<evidence type="ECO:0000313" key="2">
    <source>
        <dbReference type="EMBL" id="CUE62161.1"/>
    </source>
</evidence>
<dbReference type="EMBL" id="CYKH01000030">
    <property type="protein sequence ID" value="CUE62161.1"/>
    <property type="molecule type" value="Genomic_DNA"/>
</dbReference>
<feature type="region of interest" description="Disordered" evidence="1">
    <location>
        <begin position="63"/>
        <end position="89"/>
    </location>
</feature>
<sequence length="89" mass="9014">PVHSSGGLKFMPASRDESSLFTTSAVNNASFAISMPATIAATSAAPPPANEDSADSAVVHVAPRRQQAATARRGGEAEPFNNGAAFGDE</sequence>
<dbReference type="Proteomes" id="UP000051952">
    <property type="component" value="Unassembled WGS sequence"/>
</dbReference>
<evidence type="ECO:0000256" key="1">
    <source>
        <dbReference type="SAM" id="MobiDB-lite"/>
    </source>
</evidence>
<keyword evidence="3" id="KW-1185">Reference proteome</keyword>
<accession>A0A0S4IH90</accession>
<name>A0A0S4IH90_BODSA</name>
<evidence type="ECO:0000313" key="3">
    <source>
        <dbReference type="Proteomes" id="UP000051952"/>
    </source>
</evidence>
<dbReference type="AlphaFoldDB" id="A0A0S4IH90"/>